<feature type="domain" description="DUF7467" evidence="1">
    <location>
        <begin position="443"/>
        <end position="532"/>
    </location>
</feature>
<accession>A0A918J176</accession>
<evidence type="ECO:0000313" key="3">
    <source>
        <dbReference type="Proteomes" id="UP000634668"/>
    </source>
</evidence>
<protein>
    <recommendedName>
        <fullName evidence="1">DUF7467 domain-containing protein</fullName>
    </recommendedName>
</protein>
<feature type="domain" description="DUF7467" evidence="1">
    <location>
        <begin position="334"/>
        <end position="420"/>
    </location>
</feature>
<comment type="caution">
    <text evidence="2">The sequence shown here is derived from an EMBL/GenBank/DDBJ whole genome shotgun (WGS) entry which is preliminary data.</text>
</comment>
<name>A0A918J176_9FLAO</name>
<dbReference type="Proteomes" id="UP000634668">
    <property type="component" value="Unassembled WGS sequence"/>
</dbReference>
<sequence>MVVTFVFLSCETEPIKSDALDAVNATSKSLNSDNCTVDLLPDLPEIVNACAEAKPGSKSYLDLVIANGTLAGDYAAWCIDVARTLNAGDCFEANVFNSYEPIPAGVVDSPENFDLINWILNQDFVGELSENGVDAYTIGDVQWAMWELIDDANCIACTYLNPFNVGRANEIVSFAIANGAGYKPGGGDVLAVVLQPTDGKQVVIIPYYIECQPEIPCDPCDGKVTELTLKNNGDGANVKVVQKKDDVVVFDAYVDAGATFSFSGKDKNGTLGTEIIIYVDNDEHTRIHTSCSKPIGPGLISGDFEVVRGASLKGGELCPVDTPPDGGDCGECEGKVTKLTLQNTGIDANIKVVQKKDDLVVFDEFVNSGALFSFSGIDKKGTLGTEIIIYINETENTRIHTSCSKPIGPGLISGDFIVVGGASLKGGELCPVDTPPDGGDCGECDGKVTKLTLQNNGNDAVIKVVQKKDEVAIFEEFVSSGSSFSFSGKDKNGTLDTEIIIYVGGIEHTRIHTSCSKPIGPGLISGDFEVVGGASLKGGDLCPVDTPPGGGDCGECEGKVTKLTLKNNGNTASIRVAQKKDDITVFQGNVATGAPFSFSGLDKSGTLGTEIIIYVDGKEHVRVHTSCSKPIGTGLKIGDFEVLGGASLNGGELCPVDVPSVPPTNGDCGECEGKATNLILQNNGGQALIRVEQKDGAAVFEATVAAGDSFSFSGTDKNGTLGTEIAIYVNGVKHTSIHTSCSKPLGPGLVSGDFKVLGGASLNGGEFCPL</sequence>
<dbReference type="InterPro" id="IPR055890">
    <property type="entry name" value="DUF7467"/>
</dbReference>
<reference evidence="2" key="2">
    <citation type="submission" date="2020-09" db="EMBL/GenBank/DDBJ databases">
        <authorList>
            <person name="Sun Q."/>
            <person name="Kim S."/>
        </authorList>
    </citation>
    <scope>NUCLEOTIDE SEQUENCE</scope>
    <source>
        <strain evidence="2">KCTC 12113</strain>
    </source>
</reference>
<dbReference type="Pfam" id="PF24269">
    <property type="entry name" value="DUF7467"/>
    <property type="match status" value="5"/>
</dbReference>
<feature type="domain" description="DUF7467" evidence="1">
    <location>
        <begin position="223"/>
        <end position="307"/>
    </location>
</feature>
<dbReference type="AlphaFoldDB" id="A0A918J176"/>
<dbReference type="EMBL" id="BMWP01000022">
    <property type="protein sequence ID" value="GGW42690.1"/>
    <property type="molecule type" value="Genomic_DNA"/>
</dbReference>
<evidence type="ECO:0000313" key="2">
    <source>
        <dbReference type="EMBL" id="GGW42690.1"/>
    </source>
</evidence>
<feature type="domain" description="DUF7467" evidence="1">
    <location>
        <begin position="556"/>
        <end position="644"/>
    </location>
</feature>
<reference evidence="2" key="1">
    <citation type="journal article" date="2014" name="Int. J. Syst. Evol. Microbiol.">
        <title>Complete genome sequence of Corynebacterium casei LMG S-19264T (=DSM 44701T), isolated from a smear-ripened cheese.</title>
        <authorList>
            <consortium name="US DOE Joint Genome Institute (JGI-PGF)"/>
            <person name="Walter F."/>
            <person name="Albersmeier A."/>
            <person name="Kalinowski J."/>
            <person name="Ruckert C."/>
        </authorList>
    </citation>
    <scope>NUCLEOTIDE SEQUENCE</scope>
    <source>
        <strain evidence="2">KCTC 12113</strain>
    </source>
</reference>
<organism evidence="2 3">
    <name type="scientific">Arenibacter certesii</name>
    <dbReference type="NCBI Taxonomy" id="228955"/>
    <lineage>
        <taxon>Bacteria</taxon>
        <taxon>Pseudomonadati</taxon>
        <taxon>Bacteroidota</taxon>
        <taxon>Flavobacteriia</taxon>
        <taxon>Flavobacteriales</taxon>
        <taxon>Flavobacteriaceae</taxon>
        <taxon>Arenibacter</taxon>
    </lineage>
</organism>
<keyword evidence="3" id="KW-1185">Reference proteome</keyword>
<feature type="domain" description="DUF7467" evidence="1">
    <location>
        <begin position="670"/>
        <end position="758"/>
    </location>
</feature>
<evidence type="ECO:0000259" key="1">
    <source>
        <dbReference type="Pfam" id="PF24269"/>
    </source>
</evidence>
<proteinExistence type="predicted"/>
<gene>
    <name evidence="2" type="ORF">GCM10007383_29140</name>
</gene>